<evidence type="ECO:0000313" key="1">
    <source>
        <dbReference type="EMBL" id="KKP66245.1"/>
    </source>
</evidence>
<comment type="caution">
    <text evidence="1">The sequence shown here is derived from an EMBL/GenBank/DDBJ whole genome shotgun (WGS) entry which is preliminary data.</text>
</comment>
<dbReference type="Proteomes" id="UP000034952">
    <property type="component" value="Unassembled WGS sequence"/>
</dbReference>
<name>A0A0G0DTD0_9BACT</name>
<organism evidence="1 2">
    <name type="scientific">Candidatus Nomurabacteria bacterium GW2011_GWE1_35_16</name>
    <dbReference type="NCBI Taxonomy" id="1618761"/>
    <lineage>
        <taxon>Bacteria</taxon>
        <taxon>Candidatus Nomuraibacteriota</taxon>
    </lineage>
</organism>
<reference evidence="1 2" key="1">
    <citation type="journal article" date="2015" name="Nature">
        <title>rRNA introns, odd ribosomes, and small enigmatic genomes across a large radiation of phyla.</title>
        <authorList>
            <person name="Brown C.T."/>
            <person name="Hug L.A."/>
            <person name="Thomas B.C."/>
            <person name="Sharon I."/>
            <person name="Castelle C.J."/>
            <person name="Singh A."/>
            <person name="Wilkins M.J."/>
            <person name="Williams K.H."/>
            <person name="Banfield J.F."/>
        </authorList>
    </citation>
    <scope>NUCLEOTIDE SEQUENCE [LARGE SCALE GENOMIC DNA]</scope>
</reference>
<evidence type="ECO:0000313" key="2">
    <source>
        <dbReference type="Proteomes" id="UP000034952"/>
    </source>
</evidence>
<dbReference type="EMBL" id="LBPY01000010">
    <property type="protein sequence ID" value="KKP66245.1"/>
    <property type="molecule type" value="Genomic_DNA"/>
</dbReference>
<proteinExistence type="predicted"/>
<gene>
    <name evidence="1" type="ORF">UR64_C0010G0010</name>
</gene>
<protein>
    <submittedName>
        <fullName evidence="1">Uncharacterized protein</fullName>
    </submittedName>
</protein>
<dbReference type="AlphaFoldDB" id="A0A0G0DTD0"/>
<accession>A0A0G0DTD0</accession>
<sequence>MKKREFIEFMVIEANQYRNGLLLRSILDLMKGEMLTAENVSKIIIPLLGKIDNMLEENDKEKLRVSLIEFSPIAIDRMKINPGMHRSDGTRAVNKVNIDALLIMYLHFTFDIPTLHSDYLIN</sequence>